<keyword evidence="1" id="KW-0732">Signal</keyword>
<dbReference type="Pfam" id="PF00149">
    <property type="entry name" value="Metallophos"/>
    <property type="match status" value="1"/>
</dbReference>
<dbReference type="PANTHER" id="PTHR43143">
    <property type="entry name" value="METALLOPHOSPHOESTERASE, CALCINEURIN SUPERFAMILY"/>
    <property type="match status" value="1"/>
</dbReference>
<dbReference type="Proteomes" id="UP001594288">
    <property type="component" value="Unassembled WGS sequence"/>
</dbReference>
<dbReference type="SUPFAM" id="SSF49344">
    <property type="entry name" value="CBD9-like"/>
    <property type="match status" value="1"/>
</dbReference>
<protein>
    <submittedName>
        <fullName evidence="3">Metallophosphoesterase</fullName>
    </submittedName>
</protein>
<evidence type="ECO:0000313" key="3">
    <source>
        <dbReference type="EMBL" id="MFC1799991.1"/>
    </source>
</evidence>
<proteinExistence type="predicted"/>
<dbReference type="InterPro" id="IPR051918">
    <property type="entry name" value="STPP_CPPED1"/>
</dbReference>
<organism evidence="3 4">
    <name type="scientific">Eiseniibacteriota bacterium</name>
    <dbReference type="NCBI Taxonomy" id="2212470"/>
    <lineage>
        <taxon>Bacteria</taxon>
        <taxon>Candidatus Eiseniibacteriota</taxon>
    </lineage>
</organism>
<evidence type="ECO:0000256" key="1">
    <source>
        <dbReference type="SAM" id="SignalP"/>
    </source>
</evidence>
<feature type="domain" description="Calcineurin-like phosphoesterase" evidence="2">
    <location>
        <begin position="45"/>
        <end position="221"/>
    </location>
</feature>
<accession>A0ABV6YPJ3</accession>
<comment type="caution">
    <text evidence="3">The sequence shown here is derived from an EMBL/GenBank/DDBJ whole genome shotgun (WGS) entry which is preliminary data.</text>
</comment>
<dbReference type="InterPro" id="IPR029052">
    <property type="entry name" value="Metallo-depent_PP-like"/>
</dbReference>
<feature type="signal peptide" evidence="1">
    <location>
        <begin position="1"/>
        <end position="29"/>
    </location>
</feature>
<evidence type="ECO:0000313" key="4">
    <source>
        <dbReference type="Proteomes" id="UP001594288"/>
    </source>
</evidence>
<reference evidence="3 4" key="1">
    <citation type="submission" date="2024-09" db="EMBL/GenBank/DDBJ databases">
        <authorList>
            <person name="D'Angelo T."/>
        </authorList>
    </citation>
    <scope>NUCLEOTIDE SEQUENCE [LARGE SCALE GENOMIC DNA]</scope>
    <source>
        <strain evidence="3">SAG AM-311-F02</strain>
    </source>
</reference>
<feature type="chain" id="PRO_5045809021" evidence="1">
    <location>
        <begin position="30"/>
        <end position="607"/>
    </location>
</feature>
<dbReference type="Gene3D" id="3.60.21.10">
    <property type="match status" value="1"/>
</dbReference>
<dbReference type="InterPro" id="IPR004843">
    <property type="entry name" value="Calcineurin-like_PHP"/>
</dbReference>
<sequence length="607" mass="67688">MKSRHPGLIRALQIALLCGIAGLVPGSGAAQVSAAESGSDDVFTFAVLGDRTGGAREGVFEEVVEDMAFLRPDIILTVGDLIQGYESDSLEVESQWDYVLELMETIGIEYHLTPGNHDIWSAESQAIYERRVGERNRAMSYRNNLFIILDVSLHYTAEVMPADQMEWLRGALAGAPDHSHTFVFYHKPFWCEDFSSDRDNRLHEIFKENGVDAVFTGHYHRQFYTERDGIHYYCVSSSGGGLPSWAAGEGSFYSYMWVRVDGDDFEVRTMEPGMGSGSDEITMEDMMRIDEILSGVVTMDEITVTGPDYELPDKVTVRIENISETTLMDTARWDVRDGWAVDPPADYVEVPPGEVATLTAFISNEGPAFPVPRLSVRVPYEDGRTIEVERPVSIKRLISAGACGDGPLGGGPVLDGKLDDEIWRTRTAEVMGFGWSVDNAPQDSTRLRFCHDEANLYVAVECFDSQPEGVSATVEERDGFSNPDDTFMLMFQPETAVRDFYVISVNPLGTVFDRFVEICPFGSYVIHPEWDVPASTGAEINDQGWTAEIAIPLEAIDPTSSTTDGETAAGDRWGFNFSRWHHRIESSTYFQYPIRYDAAYMGVLEFN</sequence>
<keyword evidence="4" id="KW-1185">Reference proteome</keyword>
<dbReference type="EMBL" id="JBHPEI010000051">
    <property type="protein sequence ID" value="MFC1799991.1"/>
    <property type="molecule type" value="Genomic_DNA"/>
</dbReference>
<name>A0ABV6YPJ3_UNCEI</name>
<dbReference type="SUPFAM" id="SSF56300">
    <property type="entry name" value="Metallo-dependent phosphatases"/>
    <property type="match status" value="1"/>
</dbReference>
<dbReference type="Gene3D" id="2.60.40.1190">
    <property type="match status" value="1"/>
</dbReference>
<gene>
    <name evidence="3" type="ORF">ACFL2Z_03665</name>
</gene>
<dbReference type="PANTHER" id="PTHR43143:SF1">
    <property type="entry name" value="SERINE_THREONINE-PROTEIN PHOSPHATASE CPPED1"/>
    <property type="match status" value="1"/>
</dbReference>
<evidence type="ECO:0000259" key="2">
    <source>
        <dbReference type="Pfam" id="PF00149"/>
    </source>
</evidence>